<proteinExistence type="predicted"/>
<dbReference type="OrthoDB" id="403765at2"/>
<evidence type="ECO:0000313" key="7">
    <source>
        <dbReference type="Proteomes" id="UP001058569"/>
    </source>
</evidence>
<keyword evidence="1" id="KW-0175">Coiled coil</keyword>
<feature type="region of interest" description="Disordered" evidence="2">
    <location>
        <begin position="105"/>
        <end position="142"/>
    </location>
</feature>
<dbReference type="EMBL" id="UZVY01000001">
    <property type="protein sequence ID" value="VDR42006.1"/>
    <property type="molecule type" value="Genomic_DNA"/>
</dbReference>
<gene>
    <name evidence="5" type="ORF">NCTC10126_00500</name>
    <name evidence="4" type="ORF">NPA07_05345</name>
</gene>
<feature type="compositionally biased region" description="Low complexity" evidence="2">
    <location>
        <begin position="115"/>
        <end position="126"/>
    </location>
</feature>
<keyword evidence="7" id="KW-1185">Reference proteome</keyword>
<dbReference type="AlphaFoldDB" id="A0A3P8MEN0"/>
<dbReference type="PROSITE" id="PS51257">
    <property type="entry name" value="PROKAR_LIPOPROTEIN"/>
    <property type="match status" value="1"/>
</dbReference>
<evidence type="ECO:0000313" key="4">
    <source>
        <dbReference type="EMBL" id="UUD35198.1"/>
    </source>
</evidence>
<dbReference type="Proteomes" id="UP001058569">
    <property type="component" value="Chromosome"/>
</dbReference>
<protein>
    <recommendedName>
        <fullName evidence="8">Variable surface lipoprotein</fullName>
    </recommendedName>
</protein>
<sequence>MNRKLLKLGFVASFLSIGTIAISASCQKEDKDQPQADTLEQKKAKVEEKIKELEAKLREKNDTQLTSSINPLIKTMRENLTKAKTEEDINEIVKQTDNLLETVKNHQSAGGSTTPSQPSNPAQPSQPVTPTPNPGTGTTSEANKYQSSFSIVDKDKIKQLVSDIKENTFGYSFTAKKILLFNGKTDWKNAYGTAFEINGDLLTKLNNNFQIANPDRPTYTKNGEEKPSSYLKAEYSNNILTLSFRLVEYKRKKVDTNKDTTVYIVKFSLV</sequence>
<name>A0A3P8MEN0_9BACT</name>
<accession>A0A3P8MEN0</accession>
<evidence type="ECO:0000256" key="2">
    <source>
        <dbReference type="SAM" id="MobiDB-lite"/>
    </source>
</evidence>
<evidence type="ECO:0000256" key="3">
    <source>
        <dbReference type="SAM" id="SignalP"/>
    </source>
</evidence>
<evidence type="ECO:0008006" key="8">
    <source>
        <dbReference type="Google" id="ProtNLM"/>
    </source>
</evidence>
<keyword evidence="3" id="KW-0732">Signal</keyword>
<dbReference type="EMBL" id="CP101806">
    <property type="protein sequence ID" value="UUD35198.1"/>
    <property type="molecule type" value="Genomic_DNA"/>
</dbReference>
<evidence type="ECO:0000313" key="5">
    <source>
        <dbReference type="EMBL" id="VDR42006.1"/>
    </source>
</evidence>
<reference evidence="5 6" key="1">
    <citation type="submission" date="2018-12" db="EMBL/GenBank/DDBJ databases">
        <authorList>
            <consortium name="Pathogen Informatics"/>
        </authorList>
    </citation>
    <scope>NUCLEOTIDE SEQUENCE [LARGE SCALE GENOMIC DNA]</scope>
    <source>
        <strain evidence="5 6">NCTC10126</strain>
    </source>
</reference>
<evidence type="ECO:0000313" key="6">
    <source>
        <dbReference type="Proteomes" id="UP000280036"/>
    </source>
</evidence>
<reference evidence="4" key="2">
    <citation type="submission" date="2022-07" db="EMBL/GenBank/DDBJ databases">
        <title>Complete genome of Mycoplasma caviae type strain G122.</title>
        <authorList>
            <person name="Spergser J."/>
        </authorList>
    </citation>
    <scope>NUCLEOTIDE SEQUENCE</scope>
    <source>
        <strain evidence="4">G122</strain>
    </source>
</reference>
<dbReference type="Proteomes" id="UP000280036">
    <property type="component" value="Unassembled WGS sequence"/>
</dbReference>
<organism evidence="5 6">
    <name type="scientific">Mycoplasmopsis caviae</name>
    <dbReference type="NCBI Taxonomy" id="55603"/>
    <lineage>
        <taxon>Bacteria</taxon>
        <taxon>Bacillati</taxon>
        <taxon>Mycoplasmatota</taxon>
        <taxon>Mycoplasmoidales</taxon>
        <taxon>Metamycoplasmataceae</taxon>
        <taxon>Mycoplasmopsis</taxon>
    </lineage>
</organism>
<feature type="coiled-coil region" evidence="1">
    <location>
        <begin position="36"/>
        <end position="63"/>
    </location>
</feature>
<feature type="compositionally biased region" description="Polar residues" evidence="2">
    <location>
        <begin position="105"/>
        <end position="114"/>
    </location>
</feature>
<feature type="chain" id="PRO_5018337323" description="Variable surface lipoprotein" evidence="3">
    <location>
        <begin position="24"/>
        <end position="270"/>
    </location>
</feature>
<evidence type="ECO:0000256" key="1">
    <source>
        <dbReference type="SAM" id="Coils"/>
    </source>
</evidence>
<dbReference type="RefSeq" id="WP_126118243.1">
    <property type="nucleotide sequence ID" value="NZ_CP101806.1"/>
</dbReference>
<feature type="signal peptide" evidence="3">
    <location>
        <begin position="1"/>
        <end position="23"/>
    </location>
</feature>